<dbReference type="AlphaFoldDB" id="A0A5C6RJU3"/>
<dbReference type="RefSeq" id="WP_147167983.1">
    <property type="nucleotide sequence ID" value="NZ_VOOR01000026.1"/>
</dbReference>
<keyword evidence="3" id="KW-1185">Reference proteome</keyword>
<dbReference type="SMART" id="SM00191">
    <property type="entry name" value="Int_alpha"/>
    <property type="match status" value="3"/>
</dbReference>
<dbReference type="Gene3D" id="2.130.10.130">
    <property type="entry name" value="Integrin alpha, N-terminal"/>
    <property type="match status" value="2"/>
</dbReference>
<evidence type="ECO:0000313" key="3">
    <source>
        <dbReference type="Proteomes" id="UP000321580"/>
    </source>
</evidence>
<dbReference type="PANTHER" id="PTHR36220">
    <property type="entry name" value="UNNAMED PRODUCT"/>
    <property type="match status" value="1"/>
</dbReference>
<protein>
    <submittedName>
        <fullName evidence="2">T9SS type A sorting domain-containing protein</fullName>
    </submittedName>
</protein>
<dbReference type="InterPro" id="IPR028994">
    <property type="entry name" value="Integrin_alpha_N"/>
</dbReference>
<comment type="caution">
    <text evidence="2">The sequence shown here is derived from an EMBL/GenBank/DDBJ whole genome shotgun (WGS) entry which is preliminary data.</text>
</comment>
<dbReference type="SUPFAM" id="SSF50965">
    <property type="entry name" value="Galactose oxidase, central domain"/>
    <property type="match status" value="1"/>
</dbReference>
<accession>A0A5C6RJU3</accession>
<dbReference type="PROSITE" id="PS51470">
    <property type="entry name" value="FG_GAP"/>
    <property type="match status" value="1"/>
</dbReference>
<keyword evidence="1" id="KW-0732">Signal</keyword>
<dbReference type="PANTHER" id="PTHR36220:SF1">
    <property type="entry name" value="GAMMA TUBULIN COMPLEX COMPONENT C-TERMINAL DOMAIN-CONTAINING PROTEIN"/>
    <property type="match status" value="1"/>
</dbReference>
<name>A0A5C6RJU3_9BACT</name>
<feature type="chain" id="PRO_5023124925" evidence="1">
    <location>
        <begin position="22"/>
        <end position="482"/>
    </location>
</feature>
<evidence type="ECO:0000313" key="2">
    <source>
        <dbReference type="EMBL" id="TXB62658.1"/>
    </source>
</evidence>
<dbReference type="OrthoDB" id="1403372at2"/>
<feature type="signal peptide" evidence="1">
    <location>
        <begin position="1"/>
        <end position="21"/>
    </location>
</feature>
<gene>
    <name evidence="2" type="ORF">FRY97_13030</name>
</gene>
<reference evidence="2 3" key="1">
    <citation type="submission" date="2019-08" db="EMBL/GenBank/DDBJ databases">
        <title>Genome of Phaeodactylibacter luteus.</title>
        <authorList>
            <person name="Bowman J.P."/>
        </authorList>
    </citation>
    <scope>NUCLEOTIDE SEQUENCE [LARGE SCALE GENOMIC DNA]</scope>
    <source>
        <strain evidence="2 3">KCTC 42180</strain>
    </source>
</reference>
<organism evidence="2 3">
    <name type="scientific">Phaeodactylibacter luteus</name>
    <dbReference type="NCBI Taxonomy" id="1564516"/>
    <lineage>
        <taxon>Bacteria</taxon>
        <taxon>Pseudomonadati</taxon>
        <taxon>Bacteroidota</taxon>
        <taxon>Saprospiria</taxon>
        <taxon>Saprospirales</taxon>
        <taxon>Haliscomenobacteraceae</taxon>
        <taxon>Phaeodactylibacter</taxon>
    </lineage>
</organism>
<dbReference type="InterPro" id="IPR013519">
    <property type="entry name" value="Int_alpha_beta-p"/>
</dbReference>
<dbReference type="InterPro" id="IPR011043">
    <property type="entry name" value="Gal_Oxase/kelch_b-propeller"/>
</dbReference>
<proteinExistence type="predicted"/>
<sequence>MMNRIKLAVFLLLLPFAGLWAQADWQPFTALIQSGQPGNGFGYDLALSADGETLVVGAPFHQVGTDRPGAVFVYRKPPGEEAWQQFGAELSGSVDSDRMGYAVAVNNDGSVIAASLPFFDNPTGEWGKIRVFEWQGGAWQQRGADIETLGGFEFGWDIALNATGSRVSATCLSGTDVVYEWDGTNWQLLGPGFSPQGDFNPYSTALSDDGNRIAFGSPNKAGLSEEVGSVYAYEWNGSTWAPMGSPVLDSLKYRDYGLAVDLNYLGNALAVGAPKLRDESNSIRGGVEVFEYVPGAGWSQKGGTIYGLDAYDEFGTDVKISWDGNIVFAGAPRQSSSRGAGAAFEWNGSSWEARGTAVVGAMINSRAGQAIAMDANGTVAALAVEEEAVQVFNWSTVSAVKHATFLNCSIYPNPATDWLVVDVPESVGPFVASLADEAGRVVFQAHGKGGESLRFELAGLKGAYWVVVDAEGKRGVELLIVE</sequence>
<evidence type="ECO:0000256" key="1">
    <source>
        <dbReference type="SAM" id="SignalP"/>
    </source>
</evidence>
<dbReference type="Proteomes" id="UP000321580">
    <property type="component" value="Unassembled WGS sequence"/>
</dbReference>
<dbReference type="EMBL" id="VOOR01000026">
    <property type="protein sequence ID" value="TXB62658.1"/>
    <property type="molecule type" value="Genomic_DNA"/>
</dbReference>